<dbReference type="eggNOG" id="COG0589">
    <property type="taxonomic scope" value="Bacteria"/>
</dbReference>
<dbReference type="SUPFAM" id="SSF52402">
    <property type="entry name" value="Adenine nucleotide alpha hydrolases-like"/>
    <property type="match status" value="2"/>
</dbReference>
<name>A0A011UPY4_9HYPH</name>
<dbReference type="Gene3D" id="3.40.50.620">
    <property type="entry name" value="HUPs"/>
    <property type="match status" value="2"/>
</dbReference>
<dbReference type="Proteomes" id="UP000019849">
    <property type="component" value="Unassembled WGS sequence"/>
</dbReference>
<dbReference type="PANTHER" id="PTHR46268">
    <property type="entry name" value="STRESS RESPONSE PROTEIN NHAX"/>
    <property type="match status" value="1"/>
</dbReference>
<dbReference type="InterPro" id="IPR014729">
    <property type="entry name" value="Rossmann-like_a/b/a_fold"/>
</dbReference>
<proteinExistence type="inferred from homology"/>
<dbReference type="InterPro" id="IPR006015">
    <property type="entry name" value="Universal_stress_UspA"/>
</dbReference>
<evidence type="ECO:0000256" key="1">
    <source>
        <dbReference type="ARBA" id="ARBA00008791"/>
    </source>
</evidence>
<evidence type="ECO:0000313" key="3">
    <source>
        <dbReference type="EMBL" id="EXL07923.1"/>
    </source>
</evidence>
<evidence type="ECO:0000313" key="4">
    <source>
        <dbReference type="Proteomes" id="UP000019849"/>
    </source>
</evidence>
<sequence length="292" mass="31500">MSISTIVAALALETDSDPVAGRAIQLARQHEARLIFVHAVEDAIPIHDLPVSLDVSVLHAIVKRNAADRIRQLTGNPESEATVKIVIETGKPYRIIDEIVQREDADLVIIGPGKAKNMREKVFGSTADRVVRTARQPILVVRSSVASPYRHIAAAADFSTASRAAAKAASRLAPDAAIELVHAVETPLAFEQAMLRAGTSQKEINGYRRARASEARRQISASLEEHDLPLVRARLRIVHGDAAQALVRLTRRCRTDLMALGTHGGNALSQMLLGSVTRHVLRAAGCDVLVSA</sequence>
<dbReference type="AlphaFoldDB" id="A0A011UPY4"/>
<dbReference type="EMBL" id="JENY01000014">
    <property type="protein sequence ID" value="EXL07923.1"/>
    <property type="molecule type" value="Genomic_DNA"/>
</dbReference>
<accession>A0A011UPY4</accession>
<dbReference type="PATRIC" id="fig|69279.3.peg.2298"/>
<comment type="caution">
    <text evidence="3">The sequence shown here is derived from an EMBL/GenBank/DDBJ whole genome shotgun (WGS) entry which is preliminary data.</text>
</comment>
<comment type="similarity">
    <text evidence="1">Belongs to the universal stress protein A family.</text>
</comment>
<dbReference type="HOGENOM" id="CLU_049301_2_1_5"/>
<dbReference type="PRINTS" id="PR01438">
    <property type="entry name" value="UNVRSLSTRESS"/>
</dbReference>
<protein>
    <recommendedName>
        <fullName evidence="2">UspA domain-containing protein</fullName>
    </recommendedName>
</protein>
<feature type="domain" description="UspA" evidence="2">
    <location>
        <begin position="149"/>
        <end position="290"/>
    </location>
</feature>
<dbReference type="CDD" id="cd00293">
    <property type="entry name" value="USP-like"/>
    <property type="match status" value="2"/>
</dbReference>
<reference evidence="3 4" key="1">
    <citation type="submission" date="2014-02" db="EMBL/GenBank/DDBJ databases">
        <title>Aquamicrobium defluvii Genome sequencing.</title>
        <authorList>
            <person name="Wang X."/>
        </authorList>
    </citation>
    <scope>NUCLEOTIDE SEQUENCE [LARGE SCALE GENOMIC DNA]</scope>
    <source>
        <strain evidence="3 4">W13Z1</strain>
    </source>
</reference>
<dbReference type="InterPro" id="IPR006016">
    <property type="entry name" value="UspA"/>
</dbReference>
<dbReference type="Pfam" id="PF00582">
    <property type="entry name" value="Usp"/>
    <property type="match status" value="2"/>
</dbReference>
<gene>
    <name evidence="3" type="ORF">BG36_04530</name>
</gene>
<dbReference type="PANTHER" id="PTHR46268:SF15">
    <property type="entry name" value="UNIVERSAL STRESS PROTEIN HP_0031"/>
    <property type="match status" value="1"/>
</dbReference>
<dbReference type="RefSeq" id="WP_035026715.1">
    <property type="nucleotide sequence ID" value="NZ_KK073887.1"/>
</dbReference>
<evidence type="ECO:0000259" key="2">
    <source>
        <dbReference type="Pfam" id="PF00582"/>
    </source>
</evidence>
<feature type="domain" description="UspA" evidence="2">
    <location>
        <begin position="5"/>
        <end position="142"/>
    </location>
</feature>
<organism evidence="3 4">
    <name type="scientific">Aquamicrobium defluvii</name>
    <dbReference type="NCBI Taxonomy" id="69279"/>
    <lineage>
        <taxon>Bacteria</taxon>
        <taxon>Pseudomonadati</taxon>
        <taxon>Pseudomonadota</taxon>
        <taxon>Alphaproteobacteria</taxon>
        <taxon>Hyphomicrobiales</taxon>
        <taxon>Phyllobacteriaceae</taxon>
        <taxon>Aquamicrobium</taxon>
    </lineage>
</organism>